<dbReference type="Proteomes" id="UP000070107">
    <property type="component" value="Unassembled WGS sequence"/>
</dbReference>
<evidence type="ECO:0000256" key="1">
    <source>
        <dbReference type="ARBA" id="ARBA00004429"/>
    </source>
</evidence>
<evidence type="ECO:0000256" key="3">
    <source>
        <dbReference type="ARBA" id="ARBA00022475"/>
    </source>
</evidence>
<accession>A0A135HUY7</accession>
<dbReference type="InterPro" id="IPR001036">
    <property type="entry name" value="Acrflvin-R"/>
</dbReference>
<proteinExistence type="predicted"/>
<feature type="transmembrane region" description="Helical" evidence="8">
    <location>
        <begin position="874"/>
        <end position="894"/>
    </location>
</feature>
<feature type="transmembrane region" description="Helical" evidence="8">
    <location>
        <begin position="385"/>
        <end position="409"/>
    </location>
</feature>
<feature type="transmembrane region" description="Helical" evidence="8">
    <location>
        <begin position="980"/>
        <end position="1001"/>
    </location>
</feature>
<feature type="transmembrane region" description="Helical" evidence="8">
    <location>
        <begin position="520"/>
        <end position="541"/>
    </location>
</feature>
<evidence type="ECO:0000256" key="7">
    <source>
        <dbReference type="ARBA" id="ARBA00023136"/>
    </source>
</evidence>
<dbReference type="OrthoDB" id="9807350at2"/>
<reference evidence="9 10" key="1">
    <citation type="submission" date="2015-11" db="EMBL/GenBank/DDBJ databases">
        <title>Draft genome sequence of Paramesorhizobium deserti A-3-E, a strain highly resistant to diverse beta-lactam antibiotics.</title>
        <authorList>
            <person name="Lv R."/>
            <person name="Yang X."/>
            <person name="Fang N."/>
            <person name="Guo J."/>
            <person name="Luo X."/>
            <person name="Peng F."/>
            <person name="Yang R."/>
            <person name="Cui Y."/>
            <person name="Fang C."/>
            <person name="Song Y."/>
        </authorList>
    </citation>
    <scope>NUCLEOTIDE SEQUENCE [LARGE SCALE GENOMIC DNA]</scope>
    <source>
        <strain evidence="9 10">A-3-E</strain>
    </source>
</reference>
<feature type="transmembrane region" description="Helical" evidence="8">
    <location>
        <begin position="848"/>
        <end position="867"/>
    </location>
</feature>
<dbReference type="PRINTS" id="PR00702">
    <property type="entry name" value="ACRIFLAVINRP"/>
</dbReference>
<keyword evidence="2" id="KW-0813">Transport</keyword>
<dbReference type="STRING" id="1494590.ATN84_13665"/>
<dbReference type="PANTHER" id="PTHR32063:SF28">
    <property type="entry name" value="BLR2861 PROTEIN"/>
    <property type="match status" value="1"/>
</dbReference>
<dbReference type="Gene3D" id="3.30.70.1430">
    <property type="entry name" value="Multidrug efflux transporter AcrB pore domain"/>
    <property type="match status" value="2"/>
</dbReference>
<keyword evidence="10" id="KW-1185">Reference proteome</keyword>
<feature type="transmembrane region" description="Helical" evidence="8">
    <location>
        <begin position="359"/>
        <end position="379"/>
    </location>
</feature>
<keyword evidence="4" id="KW-0997">Cell inner membrane</keyword>
<dbReference type="GO" id="GO:0005886">
    <property type="term" value="C:plasma membrane"/>
    <property type="evidence" value="ECO:0007669"/>
    <property type="project" value="UniProtKB-SubCell"/>
</dbReference>
<keyword evidence="5 8" id="KW-0812">Transmembrane</keyword>
<comment type="caution">
    <text evidence="9">The sequence shown here is derived from an EMBL/GenBank/DDBJ whole genome shotgun (WGS) entry which is preliminary data.</text>
</comment>
<dbReference type="SUPFAM" id="SSF82866">
    <property type="entry name" value="Multidrug efflux transporter AcrB transmembrane domain"/>
    <property type="match status" value="2"/>
</dbReference>
<evidence type="ECO:0000256" key="6">
    <source>
        <dbReference type="ARBA" id="ARBA00022989"/>
    </source>
</evidence>
<organism evidence="9 10">
    <name type="scientific">Paramesorhizobium deserti</name>
    <dbReference type="NCBI Taxonomy" id="1494590"/>
    <lineage>
        <taxon>Bacteria</taxon>
        <taxon>Pseudomonadati</taxon>
        <taxon>Pseudomonadota</taxon>
        <taxon>Alphaproteobacteria</taxon>
        <taxon>Hyphomicrobiales</taxon>
        <taxon>Phyllobacteriaceae</taxon>
        <taxon>Paramesorhizobium</taxon>
    </lineage>
</organism>
<name>A0A135HUY7_9HYPH</name>
<evidence type="ECO:0000313" key="10">
    <source>
        <dbReference type="Proteomes" id="UP000070107"/>
    </source>
</evidence>
<dbReference type="SUPFAM" id="SSF82693">
    <property type="entry name" value="Multidrug efflux transporter AcrB pore domain, PN1, PN2, PC1 and PC2 subdomains"/>
    <property type="match status" value="3"/>
</dbReference>
<feature type="transmembrane region" description="Helical" evidence="8">
    <location>
        <begin position="333"/>
        <end position="352"/>
    </location>
</feature>
<evidence type="ECO:0000313" key="9">
    <source>
        <dbReference type="EMBL" id="KXF77027.1"/>
    </source>
</evidence>
<keyword evidence="6 8" id="KW-1133">Transmembrane helix</keyword>
<feature type="transmembrane region" description="Helical" evidence="8">
    <location>
        <begin position="430"/>
        <end position="450"/>
    </location>
</feature>
<dbReference type="PANTHER" id="PTHR32063">
    <property type="match status" value="1"/>
</dbReference>
<gene>
    <name evidence="9" type="ORF">ATN84_13665</name>
</gene>
<dbReference type="Pfam" id="PF00873">
    <property type="entry name" value="ACR_tran"/>
    <property type="match status" value="1"/>
</dbReference>
<keyword evidence="7 8" id="KW-0472">Membrane</keyword>
<dbReference type="GO" id="GO:0042910">
    <property type="term" value="F:xenobiotic transmembrane transporter activity"/>
    <property type="evidence" value="ECO:0007669"/>
    <property type="project" value="TreeGrafter"/>
</dbReference>
<dbReference type="EMBL" id="LNTU01000023">
    <property type="protein sequence ID" value="KXF77027.1"/>
    <property type="molecule type" value="Genomic_DNA"/>
</dbReference>
<sequence length="1030" mass="110270">MSFSDIFIRRPVLATVVALMILLLGALGIANLSVREYPKVDETVITITTSYPGADADLIQGFISSPIAQAVATTENIDYVTSSSAPSTSTVSVHMRLGANPDAALTEVISKVNQVRGELPEEAKDPVILKGTGQSFATMYLAAQNPNMTNEQITEYLDRVIKPRLSTVPGVAEAQILGGQTYSMRVWLDPIKLAARNITAAEILQAINASNFLSAPGKTKNQFVSTSILLKSTIQTPEAFGAMVVKSDGDNIVRLRDVAKVELAAESTDTIVRFNGQDGTFMGIMPTPGANPIDVAAAVNKEMPKIQSTLPEGMSLVVVYDATEQISSSIYEVFSTIGEAVAIVVIVIILFLGSFRSVLIPIVTIPISLIGVCFFLYALGYSINLLSLLAMVLAIGLVVDDAIVVLENIHRHIEEGLRPIDAALKGMREITGPIIAMTITLAAVFAPLGFTGGLTGSLFREFAFTLAGAVIISGIAALTISPMMCARMLSHGNASRFQQFIDRTFTKFENWYARLVDGSLNFRPITLLIVLSLIGVTGFLFTHTQTELAPEEDSGALFAQIQGPKYATSQYMKLYSDQMDNLTKDIPELRARFQIVGMDGSTNSGIALWAFKDWSQRTKSQKELQAEITQRLSKLAGVQAFAFALPSLPGAGGGLPISVVIQSTGPADQVYEVAEKIKNEAQASGQFIVVQNSLSYDSPQTTVTIDRDRAAALGVKVSDIGQTLGLLTGGASVAKFDRDSNSYDIIPQVPDFYRINPDNLGAYYVRSASGQMIPLNSVIKISENAAPAAIEQFNQLNSATISALPLPNVTSGAGLQTVVDIATKNLPEGYFIDYSGQSRLEATQGNTILVAFILAVVVIYLVLAAQFESFRDPFIIMMSVPLSIFGAIVPLNLGLGTLNIYTQVGLITLVGLITKHGILMVEFANQQRELHGLSRREAIVVAAQTRLRPILMTTAAMALGVVPLIIATGAGAAARYSMGLVIFTGILVGTIFTLFVVPMFYTYISKKEGLAEATSEGTPPDGQAPAPAHH</sequence>
<dbReference type="RefSeq" id="WP_068882619.1">
    <property type="nucleotide sequence ID" value="NZ_LNTU01000023.1"/>
</dbReference>
<dbReference type="AlphaFoldDB" id="A0A135HUY7"/>
<dbReference type="SUPFAM" id="SSF82714">
    <property type="entry name" value="Multidrug efflux transporter AcrB TolC docking domain, DN and DC subdomains"/>
    <property type="match status" value="2"/>
</dbReference>
<comment type="subcellular location">
    <subcellularLocation>
        <location evidence="1">Cell inner membrane</location>
        <topology evidence="1">Multi-pass membrane protein</topology>
    </subcellularLocation>
</comment>
<dbReference type="FunFam" id="1.20.1640.10:FF:000001">
    <property type="entry name" value="Efflux pump membrane transporter"/>
    <property type="match status" value="1"/>
</dbReference>
<evidence type="ECO:0000256" key="4">
    <source>
        <dbReference type="ARBA" id="ARBA00022519"/>
    </source>
</evidence>
<feature type="transmembrane region" description="Helical" evidence="8">
    <location>
        <begin position="950"/>
        <end position="974"/>
    </location>
</feature>
<evidence type="ECO:0000256" key="8">
    <source>
        <dbReference type="SAM" id="Phobius"/>
    </source>
</evidence>
<keyword evidence="3" id="KW-1003">Cell membrane</keyword>
<dbReference type="InterPro" id="IPR027463">
    <property type="entry name" value="AcrB_DN_DC_subdom"/>
</dbReference>
<evidence type="ECO:0000256" key="5">
    <source>
        <dbReference type="ARBA" id="ARBA00022692"/>
    </source>
</evidence>
<protein>
    <submittedName>
        <fullName evidence="9">Acriflavine resistance protein B</fullName>
    </submittedName>
</protein>
<evidence type="ECO:0000256" key="2">
    <source>
        <dbReference type="ARBA" id="ARBA00022448"/>
    </source>
</evidence>
<feature type="transmembrane region" description="Helical" evidence="8">
    <location>
        <begin position="462"/>
        <end position="480"/>
    </location>
</feature>
<dbReference type="Gene3D" id="3.30.2090.10">
    <property type="entry name" value="Multidrug efflux transporter AcrB TolC docking domain, DN and DC subdomains"/>
    <property type="match status" value="2"/>
</dbReference>
<dbReference type="Gene3D" id="3.30.70.1440">
    <property type="entry name" value="Multidrug efflux transporter AcrB pore domain"/>
    <property type="match status" value="1"/>
</dbReference>
<dbReference type="Gene3D" id="1.20.1640.10">
    <property type="entry name" value="Multidrug efflux transporter AcrB transmembrane domain"/>
    <property type="match status" value="2"/>
</dbReference>
<dbReference type="Gene3D" id="3.30.70.1320">
    <property type="entry name" value="Multidrug efflux transporter AcrB pore domain like"/>
    <property type="match status" value="1"/>
</dbReference>